<accession>A0A1B9IJ03</accession>
<dbReference type="Proteomes" id="UP000092583">
    <property type="component" value="Unassembled WGS sequence"/>
</dbReference>
<protein>
    <submittedName>
        <fullName evidence="2">Uncharacterized protein</fullName>
    </submittedName>
</protein>
<evidence type="ECO:0000256" key="1">
    <source>
        <dbReference type="SAM" id="MobiDB-lite"/>
    </source>
</evidence>
<sequence>MAKPRLWLEWEERMVRMDCRLANFVTFAEFKEAYSQNDRKPTQKRKREMDDLKQLADSPLAAKRSRREPQFYGSG</sequence>
<dbReference type="EMBL" id="KI669466">
    <property type="protein sequence ID" value="OCF55512.1"/>
    <property type="molecule type" value="Genomic_DNA"/>
</dbReference>
<evidence type="ECO:0000313" key="3">
    <source>
        <dbReference type="Proteomes" id="UP000092583"/>
    </source>
</evidence>
<gene>
    <name evidence="2" type="ORF">L486_06996</name>
</gene>
<feature type="compositionally biased region" description="Basic and acidic residues" evidence="1">
    <location>
        <begin position="35"/>
        <end position="54"/>
    </location>
</feature>
<dbReference type="AlphaFoldDB" id="A0A1B9IJ03"/>
<reference evidence="2 3" key="1">
    <citation type="submission" date="2013-07" db="EMBL/GenBank/DDBJ databases">
        <title>The Genome Sequence of Kwoniella mangroviensis CBS10435.</title>
        <authorList>
            <consortium name="The Broad Institute Genome Sequencing Platform"/>
            <person name="Cuomo C."/>
            <person name="Litvintseva A."/>
            <person name="Chen Y."/>
            <person name="Heitman J."/>
            <person name="Sun S."/>
            <person name="Springer D."/>
            <person name="Dromer F."/>
            <person name="Young S.K."/>
            <person name="Zeng Q."/>
            <person name="Gargeya S."/>
            <person name="Fitzgerald M."/>
            <person name="Abouelleil A."/>
            <person name="Alvarado L."/>
            <person name="Berlin A.M."/>
            <person name="Chapman S.B."/>
            <person name="Dewar J."/>
            <person name="Goldberg J."/>
            <person name="Griggs A."/>
            <person name="Gujja S."/>
            <person name="Hansen M."/>
            <person name="Howarth C."/>
            <person name="Imamovic A."/>
            <person name="Larimer J."/>
            <person name="McCowan C."/>
            <person name="Murphy C."/>
            <person name="Pearson M."/>
            <person name="Priest M."/>
            <person name="Roberts A."/>
            <person name="Saif S."/>
            <person name="Shea T."/>
            <person name="Sykes S."/>
            <person name="Wortman J."/>
            <person name="Nusbaum C."/>
            <person name="Birren B."/>
        </authorList>
    </citation>
    <scope>NUCLEOTIDE SEQUENCE [LARGE SCALE GENOMIC DNA]</scope>
    <source>
        <strain evidence="2 3">CBS 10435</strain>
    </source>
</reference>
<organism evidence="2 3">
    <name type="scientific">Kwoniella mangroviensis CBS 10435</name>
    <dbReference type="NCBI Taxonomy" id="1331196"/>
    <lineage>
        <taxon>Eukaryota</taxon>
        <taxon>Fungi</taxon>
        <taxon>Dikarya</taxon>
        <taxon>Basidiomycota</taxon>
        <taxon>Agaricomycotina</taxon>
        <taxon>Tremellomycetes</taxon>
        <taxon>Tremellales</taxon>
        <taxon>Cryptococcaceae</taxon>
        <taxon>Kwoniella</taxon>
    </lineage>
</organism>
<reference evidence="3" key="2">
    <citation type="submission" date="2013-12" db="EMBL/GenBank/DDBJ databases">
        <title>Evolution of pathogenesis and genome organization in the Tremellales.</title>
        <authorList>
            <person name="Cuomo C."/>
            <person name="Litvintseva A."/>
            <person name="Heitman J."/>
            <person name="Chen Y."/>
            <person name="Sun S."/>
            <person name="Springer D."/>
            <person name="Dromer F."/>
            <person name="Young S."/>
            <person name="Zeng Q."/>
            <person name="Chapman S."/>
            <person name="Gujja S."/>
            <person name="Saif S."/>
            <person name="Birren B."/>
        </authorList>
    </citation>
    <scope>NUCLEOTIDE SEQUENCE [LARGE SCALE GENOMIC DNA]</scope>
    <source>
        <strain evidence="3">CBS 10435</strain>
    </source>
</reference>
<name>A0A1B9IJ03_9TREE</name>
<evidence type="ECO:0000313" key="2">
    <source>
        <dbReference type="EMBL" id="OCF55512.1"/>
    </source>
</evidence>
<keyword evidence="3" id="KW-1185">Reference proteome</keyword>
<proteinExistence type="predicted"/>
<feature type="region of interest" description="Disordered" evidence="1">
    <location>
        <begin position="35"/>
        <end position="75"/>
    </location>
</feature>